<comment type="caution">
    <text evidence="4">The sequence shown here is derived from an EMBL/GenBank/DDBJ whole genome shotgun (WGS) entry which is preliminary data.</text>
</comment>
<keyword evidence="5" id="KW-1185">Reference proteome</keyword>
<protein>
    <recommendedName>
        <fullName evidence="3">Htaa domain-containing protein</fullName>
    </recommendedName>
</protein>
<dbReference type="InterPro" id="IPR007331">
    <property type="entry name" value="Htaa"/>
</dbReference>
<evidence type="ECO:0000259" key="3">
    <source>
        <dbReference type="Pfam" id="PF04213"/>
    </source>
</evidence>
<feature type="domain" description="Htaa" evidence="3">
    <location>
        <begin position="40"/>
        <end position="218"/>
    </location>
</feature>
<dbReference type="Proteomes" id="UP001183619">
    <property type="component" value="Unassembled WGS sequence"/>
</dbReference>
<dbReference type="EMBL" id="JAVDYF010000001">
    <property type="protein sequence ID" value="MDR7354815.1"/>
    <property type="molecule type" value="Genomic_DNA"/>
</dbReference>
<keyword evidence="1" id="KW-0472">Membrane</keyword>
<keyword evidence="2" id="KW-0732">Signal</keyword>
<accession>A0ABU2B866</accession>
<keyword evidence="1" id="KW-0812">Transmembrane</keyword>
<name>A0ABU2B866_9CORY</name>
<evidence type="ECO:0000313" key="5">
    <source>
        <dbReference type="Proteomes" id="UP001183619"/>
    </source>
</evidence>
<organism evidence="4 5">
    <name type="scientific">Corynebacterium felinum</name>
    <dbReference type="NCBI Taxonomy" id="131318"/>
    <lineage>
        <taxon>Bacteria</taxon>
        <taxon>Bacillati</taxon>
        <taxon>Actinomycetota</taxon>
        <taxon>Actinomycetes</taxon>
        <taxon>Mycobacteriales</taxon>
        <taxon>Corynebacteriaceae</taxon>
        <taxon>Corynebacterium</taxon>
    </lineage>
</organism>
<evidence type="ECO:0000256" key="1">
    <source>
        <dbReference type="SAM" id="Phobius"/>
    </source>
</evidence>
<dbReference type="RefSeq" id="WP_277104966.1">
    <property type="nucleotide sequence ID" value="NZ_BAAAJS010000040.1"/>
</dbReference>
<keyword evidence="1" id="KW-1133">Transmembrane helix</keyword>
<evidence type="ECO:0000313" key="4">
    <source>
        <dbReference type="EMBL" id="MDR7354815.1"/>
    </source>
</evidence>
<sequence>MKKFLTAATSALLVAGACIIPVGAQEATAPSDLEPTVTSGQFVWGFRKSLVSYITGPIGRGTVTLDNGVTPFEGDKKDFAFPIDVVNARYEANGDAQLPLKGDIHFRAHYDSKEDRWGLDVKLSDFKLVFKGASATVTVDYETKGDLGAATGQGTTGTTGSKSGNDVELARFTLPKGPMVPTRAGYNYKNIDPTVAGPGFQEAFINNRYAEGTVLDAPDLTLAFNIPGDVDHYGTKSSVDSENRTKVIVGSLVGVFALFGAIVAALKALAPRFGLRLPF</sequence>
<feature type="chain" id="PRO_5047336578" description="Htaa domain-containing protein" evidence="2">
    <location>
        <begin position="25"/>
        <end position="279"/>
    </location>
</feature>
<feature type="signal peptide" evidence="2">
    <location>
        <begin position="1"/>
        <end position="24"/>
    </location>
</feature>
<gene>
    <name evidence="4" type="ORF">J2S37_001353</name>
</gene>
<evidence type="ECO:0000256" key="2">
    <source>
        <dbReference type="SAM" id="SignalP"/>
    </source>
</evidence>
<proteinExistence type="predicted"/>
<feature type="transmembrane region" description="Helical" evidence="1">
    <location>
        <begin position="247"/>
        <end position="270"/>
    </location>
</feature>
<dbReference type="PROSITE" id="PS51257">
    <property type="entry name" value="PROKAR_LIPOPROTEIN"/>
    <property type="match status" value="1"/>
</dbReference>
<reference evidence="4 5" key="1">
    <citation type="submission" date="2023-07" db="EMBL/GenBank/DDBJ databases">
        <title>Sequencing the genomes of 1000 actinobacteria strains.</title>
        <authorList>
            <person name="Klenk H.-P."/>
        </authorList>
    </citation>
    <scope>NUCLEOTIDE SEQUENCE [LARGE SCALE GENOMIC DNA]</scope>
    <source>
        <strain evidence="4 5">DSM 44508</strain>
    </source>
</reference>
<dbReference type="Pfam" id="PF04213">
    <property type="entry name" value="HtaA"/>
    <property type="match status" value="1"/>
</dbReference>